<evidence type="ECO:0000313" key="9">
    <source>
        <dbReference type="EMBL" id="QGU95292.1"/>
    </source>
</evidence>
<feature type="transmembrane region" description="Helical" evidence="8">
    <location>
        <begin position="154"/>
        <end position="172"/>
    </location>
</feature>
<feature type="transmembrane region" description="Helical" evidence="8">
    <location>
        <begin position="273"/>
        <end position="291"/>
    </location>
</feature>
<dbReference type="GO" id="GO:0005886">
    <property type="term" value="C:plasma membrane"/>
    <property type="evidence" value="ECO:0007669"/>
    <property type="project" value="UniProtKB-SubCell"/>
</dbReference>
<keyword evidence="5 8" id="KW-0812">Transmembrane</keyword>
<organism evidence="9 10">
    <name type="scientific">Clostridium bovifaecis</name>
    <dbReference type="NCBI Taxonomy" id="2184719"/>
    <lineage>
        <taxon>Bacteria</taxon>
        <taxon>Bacillati</taxon>
        <taxon>Bacillota</taxon>
        <taxon>Clostridia</taxon>
        <taxon>Eubacteriales</taxon>
        <taxon>Clostridiaceae</taxon>
        <taxon>Clostridium</taxon>
    </lineage>
</organism>
<dbReference type="Proteomes" id="UP000422764">
    <property type="component" value="Chromosome"/>
</dbReference>
<feature type="transmembrane region" description="Helical" evidence="8">
    <location>
        <begin position="67"/>
        <end position="92"/>
    </location>
</feature>
<evidence type="ECO:0000256" key="3">
    <source>
        <dbReference type="ARBA" id="ARBA00022448"/>
    </source>
</evidence>
<comment type="subcellular location">
    <subcellularLocation>
        <location evidence="1">Cell membrane</location>
        <topology evidence="1">Multi-pass membrane protein</topology>
    </subcellularLocation>
</comment>
<dbReference type="InterPro" id="IPR002549">
    <property type="entry name" value="AI-2E-like"/>
</dbReference>
<dbReference type="Pfam" id="PF01594">
    <property type="entry name" value="AI-2E_transport"/>
    <property type="match status" value="1"/>
</dbReference>
<dbReference type="PANTHER" id="PTHR21716:SF53">
    <property type="entry name" value="PERMEASE PERM-RELATED"/>
    <property type="match status" value="1"/>
</dbReference>
<protein>
    <submittedName>
        <fullName evidence="9">AI-2E family transporter</fullName>
    </submittedName>
</protein>
<gene>
    <name evidence="9" type="ORF">GOM49_09495</name>
</gene>
<keyword evidence="3" id="KW-0813">Transport</keyword>
<dbReference type="PANTHER" id="PTHR21716">
    <property type="entry name" value="TRANSMEMBRANE PROTEIN"/>
    <property type="match status" value="1"/>
</dbReference>
<keyword evidence="7 8" id="KW-0472">Membrane</keyword>
<feature type="transmembrane region" description="Helical" evidence="8">
    <location>
        <begin position="12"/>
        <end position="31"/>
    </location>
</feature>
<sequence>MEMNSILKNKAIRTLILSLIAIVSIILILQVEFIKEILVLIIFSFILAYTLKPVHRMLMAKGISSKSAALILILGVLLGVMLIFTILVPSIFKESLNLGNSLDEFEQYASNLNKKLRLLRNNKIIYGIINTIYTKGNKYLSKAFDNMLESTANLGENALAFVVIPIITYYFLCDSEYIENKLLLLSPLKGRKIIKRVNKDIDKILGRYIASQFILCFLVGILTFVVLFMLKVKFPLILSILNGAFNIIPYFGPIIGMVPAVVIALIESPKLGLYTLLWLYLIQLLEGNILSPKITGESVSMHPLGVIIILLIGGEIGGFLGMMLAVPIGVIIKVIYEDLNYYLF</sequence>
<feature type="transmembrane region" description="Helical" evidence="8">
    <location>
        <begin position="205"/>
        <end position="227"/>
    </location>
</feature>
<comment type="similarity">
    <text evidence="2">Belongs to the autoinducer-2 exporter (AI-2E) (TC 2.A.86) family.</text>
</comment>
<dbReference type="AlphaFoldDB" id="A0A6I6ENN1"/>
<evidence type="ECO:0000256" key="1">
    <source>
        <dbReference type="ARBA" id="ARBA00004651"/>
    </source>
</evidence>
<dbReference type="GO" id="GO:0055085">
    <property type="term" value="P:transmembrane transport"/>
    <property type="evidence" value="ECO:0007669"/>
    <property type="project" value="TreeGrafter"/>
</dbReference>
<proteinExistence type="inferred from homology"/>
<feature type="transmembrane region" description="Helical" evidence="8">
    <location>
        <begin position="247"/>
        <end position="266"/>
    </location>
</feature>
<feature type="transmembrane region" description="Helical" evidence="8">
    <location>
        <begin position="37"/>
        <end position="55"/>
    </location>
</feature>
<evidence type="ECO:0000256" key="8">
    <source>
        <dbReference type="SAM" id="Phobius"/>
    </source>
</evidence>
<name>A0A6I6ENN1_9CLOT</name>
<keyword evidence="4" id="KW-1003">Cell membrane</keyword>
<evidence type="ECO:0000256" key="5">
    <source>
        <dbReference type="ARBA" id="ARBA00022692"/>
    </source>
</evidence>
<dbReference type="EMBL" id="CP046522">
    <property type="protein sequence ID" value="QGU95292.1"/>
    <property type="molecule type" value="Genomic_DNA"/>
</dbReference>
<evidence type="ECO:0000256" key="7">
    <source>
        <dbReference type="ARBA" id="ARBA00023136"/>
    </source>
</evidence>
<accession>A0A6I6ENN1</accession>
<evidence type="ECO:0000256" key="2">
    <source>
        <dbReference type="ARBA" id="ARBA00009773"/>
    </source>
</evidence>
<feature type="transmembrane region" description="Helical" evidence="8">
    <location>
        <begin position="303"/>
        <end position="336"/>
    </location>
</feature>
<evidence type="ECO:0000256" key="4">
    <source>
        <dbReference type="ARBA" id="ARBA00022475"/>
    </source>
</evidence>
<reference evidence="9 10" key="1">
    <citation type="submission" date="2019-12" db="EMBL/GenBank/DDBJ databases">
        <title>Genome sequenceing of Clostridium bovifaecis.</title>
        <authorList>
            <person name="Yao Y."/>
        </authorList>
    </citation>
    <scope>NUCLEOTIDE SEQUENCE [LARGE SCALE GENOMIC DNA]</scope>
    <source>
        <strain evidence="9 10">BXX</strain>
    </source>
</reference>
<evidence type="ECO:0000313" key="10">
    <source>
        <dbReference type="Proteomes" id="UP000422764"/>
    </source>
</evidence>
<keyword evidence="6 8" id="KW-1133">Transmembrane helix</keyword>
<keyword evidence="10" id="KW-1185">Reference proteome</keyword>
<evidence type="ECO:0000256" key="6">
    <source>
        <dbReference type="ARBA" id="ARBA00022989"/>
    </source>
</evidence>